<dbReference type="Proteomes" id="UP000324233">
    <property type="component" value="Chromosome"/>
</dbReference>
<dbReference type="InterPro" id="IPR004843">
    <property type="entry name" value="Calcineurin-like_PHP"/>
</dbReference>
<dbReference type="SUPFAM" id="SSF56300">
    <property type="entry name" value="Metallo-dependent phosphatases"/>
    <property type="match status" value="1"/>
</dbReference>
<keyword evidence="2" id="KW-0378">Hydrolase</keyword>
<evidence type="ECO:0000313" key="2">
    <source>
        <dbReference type="EMBL" id="QEH36639.1"/>
    </source>
</evidence>
<organism evidence="2 3">
    <name type="scientific">Aquisphaera giovannonii</name>
    <dbReference type="NCBI Taxonomy" id="406548"/>
    <lineage>
        <taxon>Bacteria</taxon>
        <taxon>Pseudomonadati</taxon>
        <taxon>Planctomycetota</taxon>
        <taxon>Planctomycetia</taxon>
        <taxon>Isosphaerales</taxon>
        <taxon>Isosphaeraceae</taxon>
        <taxon>Aquisphaera</taxon>
    </lineage>
</organism>
<dbReference type="CDD" id="cd00144">
    <property type="entry name" value="MPP_PPP_family"/>
    <property type="match status" value="1"/>
</dbReference>
<keyword evidence="3" id="KW-1185">Reference proteome</keyword>
<evidence type="ECO:0000259" key="1">
    <source>
        <dbReference type="Pfam" id="PF00149"/>
    </source>
</evidence>
<dbReference type="Pfam" id="PF00149">
    <property type="entry name" value="Metallophos"/>
    <property type="match status" value="1"/>
</dbReference>
<dbReference type="GO" id="GO:0008803">
    <property type="term" value="F:bis(5'-nucleosyl)-tetraphosphatase (symmetrical) activity"/>
    <property type="evidence" value="ECO:0007669"/>
    <property type="project" value="TreeGrafter"/>
</dbReference>
<dbReference type="EMBL" id="CP042997">
    <property type="protein sequence ID" value="QEH36639.1"/>
    <property type="molecule type" value="Genomic_DNA"/>
</dbReference>
<proteinExistence type="predicted"/>
<dbReference type="GO" id="GO:0110154">
    <property type="term" value="P:RNA decapping"/>
    <property type="evidence" value="ECO:0007669"/>
    <property type="project" value="TreeGrafter"/>
</dbReference>
<dbReference type="GO" id="GO:0004722">
    <property type="term" value="F:protein serine/threonine phosphatase activity"/>
    <property type="evidence" value="ECO:0007669"/>
    <property type="project" value="UniProtKB-EC"/>
</dbReference>
<dbReference type="OrthoDB" id="384253at2"/>
<name>A0A5B9W8X5_9BACT</name>
<protein>
    <submittedName>
        <fullName evidence="2">Serine/threonine-protein phosphatase 1</fullName>
        <ecNumber evidence="2">3.1.3.16</ecNumber>
    </submittedName>
</protein>
<dbReference type="PANTHER" id="PTHR42850">
    <property type="entry name" value="METALLOPHOSPHOESTERASE"/>
    <property type="match status" value="1"/>
</dbReference>
<dbReference type="InterPro" id="IPR029052">
    <property type="entry name" value="Metallo-depent_PP-like"/>
</dbReference>
<dbReference type="PANTHER" id="PTHR42850:SF4">
    <property type="entry name" value="ZINC-DEPENDENT ENDOPOLYPHOSPHATASE"/>
    <property type="match status" value="1"/>
</dbReference>
<accession>A0A5B9W8X5</accession>
<feature type="domain" description="Calcineurin-like phosphoesterase" evidence="1">
    <location>
        <begin position="1"/>
        <end position="85"/>
    </location>
</feature>
<gene>
    <name evidence="2" type="primary">pphA_3</name>
    <name evidence="2" type="ORF">OJF2_52240</name>
</gene>
<dbReference type="KEGG" id="agv:OJF2_52240"/>
<dbReference type="EC" id="3.1.3.16" evidence="2"/>
<reference evidence="2 3" key="1">
    <citation type="submission" date="2019-08" db="EMBL/GenBank/DDBJ databases">
        <title>Deep-cultivation of Planctomycetes and their phenomic and genomic characterization uncovers novel biology.</title>
        <authorList>
            <person name="Wiegand S."/>
            <person name="Jogler M."/>
            <person name="Boedeker C."/>
            <person name="Pinto D."/>
            <person name="Vollmers J."/>
            <person name="Rivas-Marin E."/>
            <person name="Kohn T."/>
            <person name="Peeters S.H."/>
            <person name="Heuer A."/>
            <person name="Rast P."/>
            <person name="Oberbeckmann S."/>
            <person name="Bunk B."/>
            <person name="Jeske O."/>
            <person name="Meyerdierks A."/>
            <person name="Storesund J.E."/>
            <person name="Kallscheuer N."/>
            <person name="Luecker S."/>
            <person name="Lage O.M."/>
            <person name="Pohl T."/>
            <person name="Merkel B.J."/>
            <person name="Hornburger P."/>
            <person name="Mueller R.-W."/>
            <person name="Bruemmer F."/>
            <person name="Labrenz M."/>
            <person name="Spormann A.M."/>
            <person name="Op den Camp H."/>
            <person name="Overmann J."/>
            <person name="Amann R."/>
            <person name="Jetten M.S.M."/>
            <person name="Mascher T."/>
            <person name="Medema M.H."/>
            <person name="Devos D.P."/>
            <person name="Kaster A.-K."/>
            <person name="Ovreas L."/>
            <person name="Rohde M."/>
            <person name="Galperin M.Y."/>
            <person name="Jogler C."/>
        </authorList>
    </citation>
    <scope>NUCLEOTIDE SEQUENCE [LARGE SCALE GENOMIC DNA]</scope>
    <source>
        <strain evidence="2 3">OJF2</strain>
    </source>
</reference>
<dbReference type="Gene3D" id="3.60.21.10">
    <property type="match status" value="1"/>
</dbReference>
<sequence>MRTIAIGDIHGCAEALEALLRVIRPEREDCIVSLGDYVDRGPDSRGVIDRLIALGRECSLVPLLGNHDELFLHACEGKHRSAFLLMGGAETMESYGAGSPPDFNKVPPAHLRFLEACRPYHETETHLFLHASYVPTLPMAEQPALALRWEKLYDEVPAPHFSGKTAIVGHTSQKSGEILDLGHIKCIDTRCFGDGWLTAMEVHSGRLWQADRRGRIRDREFAA</sequence>
<dbReference type="AlphaFoldDB" id="A0A5B9W8X5"/>
<dbReference type="GO" id="GO:0005737">
    <property type="term" value="C:cytoplasm"/>
    <property type="evidence" value="ECO:0007669"/>
    <property type="project" value="TreeGrafter"/>
</dbReference>
<dbReference type="InterPro" id="IPR050126">
    <property type="entry name" value="Ap4A_hydrolase"/>
</dbReference>
<evidence type="ECO:0000313" key="3">
    <source>
        <dbReference type="Proteomes" id="UP000324233"/>
    </source>
</evidence>
<dbReference type="RefSeq" id="WP_148596303.1">
    <property type="nucleotide sequence ID" value="NZ_CP042997.1"/>
</dbReference>